<sequence length="671" mass="74691">MRCPSLILSPPVLALSLRFVNALLSRAFFQPDEYWQSLEIAHAWVFGYGWRSWEWRARPSGERCTRTWETLRALVREGGRGGIRSPLGVIPTAVVYEGLRRLGMDESEEWLIIAPRLMQACIAASADVAVKQLAERVLGPEYSNAAVHIIFVTRPMCPLTVPLEQLFVSLTSFFNVFAATRTLSNSTEAALTAWALRWWPRPASSSLTIALSFAALATILRPSNAIIWLFLGLQHIYRSAPPRRREILYQALFVGFLACLFSLALDTAFHSTPTFTPLRFLSTNVFHSISLFYGQNSWHFYLSQGLPLLLVTQLPFFLHGVTRTYSRERGAVRNREALKELGKTAAATLAAYSLLSHKEWRFLHPVLPILHLFVALSLVVLARSSPASSSSTPTILRPLAPLARGTRTSPAHIVILLVSLLPAVYLTAFHTKGQNDVVRWVRDEMRAQRARGGGRNENEGGGEERERVRRVRTVGFVMPCHSTPWQAFMHAPELELAWGEGEEGNASGQGGKVWFTGGQPPSLYLDQTDHLYASPSRYFLARFPPAVDPSFPPSPVPDPDPYLLRQPSPAALAARRALASRRFDRGWTHAWPSHLVVFGALLEDDGGEHYTTVSELLEGKGYVVEKRFWNGVGGWHEDERRRGGVVVLSWRGEGEGEGGDGGERSAARGAE</sequence>
<evidence type="ECO:0000256" key="8">
    <source>
        <dbReference type="ARBA" id="ARBA00023136"/>
    </source>
</evidence>
<reference evidence="14" key="1">
    <citation type="submission" date="2015-02" db="EMBL/GenBank/DDBJ databases">
        <authorList>
            <person name="Gon?alves P."/>
        </authorList>
    </citation>
    <scope>NUCLEOTIDE SEQUENCE [LARGE SCALE GENOMIC DNA]</scope>
</reference>
<evidence type="ECO:0000256" key="5">
    <source>
        <dbReference type="ARBA" id="ARBA00022692"/>
    </source>
</evidence>
<keyword evidence="14" id="KW-1185">Reference proteome</keyword>
<feature type="signal peptide" evidence="12">
    <location>
        <begin position="1"/>
        <end position="22"/>
    </location>
</feature>
<dbReference type="EMBL" id="CENE01000016">
    <property type="protein sequence ID" value="CEQ41654.1"/>
    <property type="molecule type" value="Genomic_DNA"/>
</dbReference>
<feature type="transmembrane region" description="Helical" evidence="10">
    <location>
        <begin position="247"/>
        <end position="265"/>
    </location>
</feature>
<dbReference type="InterPro" id="IPR005599">
    <property type="entry name" value="GPI_mannosylTrfase"/>
</dbReference>
<keyword evidence="3 10" id="KW-0328">Glycosyltransferase</keyword>
<evidence type="ECO:0000256" key="1">
    <source>
        <dbReference type="ARBA" id="ARBA00004477"/>
    </source>
</evidence>
<feature type="transmembrane region" description="Helical" evidence="10">
    <location>
        <begin position="298"/>
        <end position="318"/>
    </location>
</feature>
<dbReference type="EC" id="2.4.1.-" evidence="10"/>
<evidence type="ECO:0000256" key="9">
    <source>
        <dbReference type="ARBA" id="ARBA00024708"/>
    </source>
</evidence>
<gene>
    <name evidence="13" type="primary">SPOSA6832_03416</name>
</gene>
<name>A0A0D6EP19_SPOSA</name>
<feature type="transmembrane region" description="Helical" evidence="10">
    <location>
        <begin position="209"/>
        <end position="231"/>
    </location>
</feature>
<keyword evidence="7 10" id="KW-1133">Transmembrane helix</keyword>
<evidence type="ECO:0000256" key="7">
    <source>
        <dbReference type="ARBA" id="ARBA00022989"/>
    </source>
</evidence>
<feature type="region of interest" description="Disordered" evidence="11">
    <location>
        <begin position="651"/>
        <end position="671"/>
    </location>
</feature>
<evidence type="ECO:0000256" key="11">
    <source>
        <dbReference type="SAM" id="MobiDB-lite"/>
    </source>
</evidence>
<comment type="subcellular location">
    <subcellularLocation>
        <location evidence="1 10">Endoplasmic reticulum membrane</location>
        <topology evidence="1 10">Multi-pass membrane protein</topology>
    </subcellularLocation>
</comment>
<proteinExistence type="inferred from homology"/>
<evidence type="ECO:0000256" key="3">
    <source>
        <dbReference type="ARBA" id="ARBA00022676"/>
    </source>
</evidence>
<dbReference type="GO" id="GO:0005789">
    <property type="term" value="C:endoplasmic reticulum membrane"/>
    <property type="evidence" value="ECO:0007669"/>
    <property type="project" value="UniProtKB-SubCell"/>
</dbReference>
<evidence type="ECO:0000256" key="4">
    <source>
        <dbReference type="ARBA" id="ARBA00022679"/>
    </source>
</evidence>
<evidence type="ECO:0000256" key="10">
    <source>
        <dbReference type="RuleBase" id="RU363075"/>
    </source>
</evidence>
<feature type="chain" id="PRO_5002303363" description="Mannosyltransferase" evidence="12">
    <location>
        <begin position="23"/>
        <end position="671"/>
    </location>
</feature>
<dbReference type="AlphaFoldDB" id="A0A0D6EP19"/>
<dbReference type="PANTHER" id="PTHR22760">
    <property type="entry name" value="GLYCOSYLTRANSFERASE"/>
    <property type="match status" value="1"/>
</dbReference>
<dbReference type="GO" id="GO:0006506">
    <property type="term" value="P:GPI anchor biosynthetic process"/>
    <property type="evidence" value="ECO:0007669"/>
    <property type="project" value="TreeGrafter"/>
</dbReference>
<dbReference type="Proteomes" id="UP000243876">
    <property type="component" value="Unassembled WGS sequence"/>
</dbReference>
<evidence type="ECO:0000313" key="13">
    <source>
        <dbReference type="EMBL" id="CEQ41654.1"/>
    </source>
</evidence>
<dbReference type="GO" id="GO:0000026">
    <property type="term" value="F:alpha-1,2-mannosyltransferase activity"/>
    <property type="evidence" value="ECO:0007669"/>
    <property type="project" value="TreeGrafter"/>
</dbReference>
<keyword evidence="12" id="KW-0732">Signal</keyword>
<accession>A0A0D6EP19</accession>
<comment type="function">
    <text evidence="9">Mannosyltransferase involved in glycosylphosphatidylinositol-anchor biosynthesis. Transfers the third mannose to Man2-GlcN-acyl-PI during GPI precursor assembly.</text>
</comment>
<dbReference type="PANTHER" id="PTHR22760:SF4">
    <property type="entry name" value="GPI MANNOSYLTRANSFERASE 3"/>
    <property type="match status" value="1"/>
</dbReference>
<feature type="transmembrane region" description="Helical" evidence="10">
    <location>
        <begin position="411"/>
        <end position="429"/>
    </location>
</feature>
<protein>
    <recommendedName>
        <fullName evidence="10">Mannosyltransferase</fullName>
        <ecNumber evidence="10">2.4.1.-</ecNumber>
    </recommendedName>
</protein>
<keyword evidence="5 10" id="KW-0812">Transmembrane</keyword>
<evidence type="ECO:0000256" key="6">
    <source>
        <dbReference type="ARBA" id="ARBA00022824"/>
    </source>
</evidence>
<evidence type="ECO:0000313" key="14">
    <source>
        <dbReference type="Proteomes" id="UP000243876"/>
    </source>
</evidence>
<dbReference type="Pfam" id="PF03901">
    <property type="entry name" value="Glyco_transf_22"/>
    <property type="match status" value="2"/>
</dbReference>
<feature type="compositionally biased region" description="Basic and acidic residues" evidence="11">
    <location>
        <begin position="661"/>
        <end position="671"/>
    </location>
</feature>
<organism evidence="13 14">
    <name type="scientific">Sporidiobolus salmonicolor</name>
    <name type="common">Yeast-like fungus</name>
    <name type="synonym">Sporobolomyces salmonicolor</name>
    <dbReference type="NCBI Taxonomy" id="5005"/>
    <lineage>
        <taxon>Eukaryota</taxon>
        <taxon>Fungi</taxon>
        <taxon>Dikarya</taxon>
        <taxon>Basidiomycota</taxon>
        <taxon>Pucciniomycotina</taxon>
        <taxon>Microbotryomycetes</taxon>
        <taxon>Sporidiobolales</taxon>
        <taxon>Sporidiobolaceae</taxon>
        <taxon>Sporobolomyces</taxon>
    </lineage>
</organism>
<keyword evidence="8 10" id="KW-0472">Membrane</keyword>
<dbReference type="OrthoDB" id="416834at2759"/>
<keyword evidence="4" id="KW-0808">Transferase</keyword>
<evidence type="ECO:0000256" key="12">
    <source>
        <dbReference type="SAM" id="SignalP"/>
    </source>
</evidence>
<keyword evidence="6 10" id="KW-0256">Endoplasmic reticulum</keyword>
<evidence type="ECO:0000256" key="2">
    <source>
        <dbReference type="ARBA" id="ARBA00006065"/>
    </source>
</evidence>
<feature type="transmembrane region" description="Helical" evidence="10">
    <location>
        <begin position="362"/>
        <end position="382"/>
    </location>
</feature>
<comment type="similarity">
    <text evidence="2">Belongs to the glycosyltransferase 22 family. PIGB subfamily.</text>
</comment>